<comment type="caution">
    <text evidence="2">The sequence shown here is derived from an EMBL/GenBank/DDBJ whole genome shotgun (WGS) entry which is preliminary data.</text>
</comment>
<gene>
    <name evidence="2" type="ORF">S06H3_22406</name>
</gene>
<accession>X1N6J4</accession>
<proteinExistence type="predicted"/>
<evidence type="ECO:0000256" key="1">
    <source>
        <dbReference type="SAM" id="Coils"/>
    </source>
</evidence>
<dbReference type="AlphaFoldDB" id="X1N6J4"/>
<keyword evidence="1" id="KW-0175">Coiled coil</keyword>
<sequence>STSKAMTTFRKESTQLQRELEELQKQKELVDSRVVVMDNEHKGVLEKIETQKKELENTIFELTGKEVHVAW</sequence>
<dbReference type="EMBL" id="BARV01011972">
    <property type="protein sequence ID" value="GAI14259.1"/>
    <property type="molecule type" value="Genomic_DNA"/>
</dbReference>
<evidence type="ECO:0000313" key="2">
    <source>
        <dbReference type="EMBL" id="GAI14259.1"/>
    </source>
</evidence>
<reference evidence="2" key="1">
    <citation type="journal article" date="2014" name="Front. Microbiol.">
        <title>High frequency of phylogenetically diverse reductive dehalogenase-homologous genes in deep subseafloor sedimentary metagenomes.</title>
        <authorList>
            <person name="Kawai M."/>
            <person name="Futagami T."/>
            <person name="Toyoda A."/>
            <person name="Takaki Y."/>
            <person name="Nishi S."/>
            <person name="Hori S."/>
            <person name="Arai W."/>
            <person name="Tsubouchi T."/>
            <person name="Morono Y."/>
            <person name="Uchiyama I."/>
            <person name="Ito T."/>
            <person name="Fujiyama A."/>
            <person name="Inagaki F."/>
            <person name="Takami H."/>
        </authorList>
    </citation>
    <scope>NUCLEOTIDE SEQUENCE</scope>
    <source>
        <strain evidence="2">Expedition CK06-06</strain>
    </source>
</reference>
<protein>
    <submittedName>
        <fullName evidence="2">Uncharacterized protein</fullName>
    </submittedName>
</protein>
<feature type="coiled-coil region" evidence="1">
    <location>
        <begin position="6"/>
        <end position="65"/>
    </location>
</feature>
<feature type="non-terminal residue" evidence="2">
    <location>
        <position position="1"/>
    </location>
</feature>
<name>X1N6J4_9ZZZZ</name>
<organism evidence="2">
    <name type="scientific">marine sediment metagenome</name>
    <dbReference type="NCBI Taxonomy" id="412755"/>
    <lineage>
        <taxon>unclassified sequences</taxon>
        <taxon>metagenomes</taxon>
        <taxon>ecological metagenomes</taxon>
    </lineage>
</organism>